<evidence type="ECO:0000313" key="3">
    <source>
        <dbReference type="EMBL" id="BCK00288.1"/>
    </source>
</evidence>
<proteinExistence type="predicted"/>
<protein>
    <recommendedName>
        <fullName evidence="5">ATPase</fullName>
    </recommendedName>
</protein>
<gene>
    <name evidence="3" type="ORF">bsdcttw_33280</name>
</gene>
<sequence length="227" mass="25514">MGASRIEQLIEDIYEFVESCRMQPLSSTKVIVPKDELYDLLDELRLRTPDEIKRYQKIIANRDAIIADAEEKAAAILAEAGERANALLEESEIMQQAYYHAEVLAKNAEEEAERLVNEANEDAVQIRQSALSYTSDMLTDAEQILENAYQSSKSKYDSLLTTLKGNLEIIASNKRELVNESARNESPYEQSAAASEAGRASQSREGVTQEEFEEFGFDENTFLNGID</sequence>
<accession>A0A7I8DRI1</accession>
<evidence type="ECO:0000313" key="4">
    <source>
        <dbReference type="Proteomes" id="UP000515703"/>
    </source>
</evidence>
<dbReference type="EMBL" id="AP023368">
    <property type="protein sequence ID" value="BCK00288.1"/>
    <property type="molecule type" value="Genomic_DNA"/>
</dbReference>
<reference evidence="3 4" key="2">
    <citation type="submission" date="2020-08" db="EMBL/GenBank/DDBJ databases">
        <authorList>
            <person name="Ueki A."/>
            <person name="Tonouchi A."/>
        </authorList>
    </citation>
    <scope>NUCLEOTIDE SEQUENCE [LARGE SCALE GENOMIC DNA]</scope>
    <source>
        <strain evidence="3 4">CTTW</strain>
    </source>
</reference>
<dbReference type="AlphaFoldDB" id="A0A7I8DRI1"/>
<name>A0A7I8DRI1_9FIRM</name>
<keyword evidence="4" id="KW-1185">Reference proteome</keyword>
<evidence type="ECO:0000256" key="2">
    <source>
        <dbReference type="SAM" id="MobiDB-lite"/>
    </source>
</evidence>
<evidence type="ECO:0008006" key="5">
    <source>
        <dbReference type="Google" id="ProtNLM"/>
    </source>
</evidence>
<keyword evidence="1" id="KW-0175">Coiled coil</keyword>
<feature type="coiled-coil region" evidence="1">
    <location>
        <begin position="77"/>
        <end position="129"/>
    </location>
</feature>
<evidence type="ECO:0000256" key="1">
    <source>
        <dbReference type="SAM" id="Coils"/>
    </source>
</evidence>
<dbReference type="Proteomes" id="UP000515703">
    <property type="component" value="Chromosome"/>
</dbReference>
<feature type="region of interest" description="Disordered" evidence="2">
    <location>
        <begin position="181"/>
        <end position="227"/>
    </location>
</feature>
<organism evidence="3 4">
    <name type="scientific">Anaerocolumna chitinilytica</name>
    <dbReference type="NCBI Taxonomy" id="1727145"/>
    <lineage>
        <taxon>Bacteria</taxon>
        <taxon>Bacillati</taxon>
        <taxon>Bacillota</taxon>
        <taxon>Clostridia</taxon>
        <taxon>Lachnospirales</taxon>
        <taxon>Lachnospiraceae</taxon>
        <taxon>Anaerocolumna</taxon>
    </lineage>
</organism>
<reference evidence="3 4" key="1">
    <citation type="submission" date="2020-08" db="EMBL/GenBank/DDBJ databases">
        <title>Draft genome sequencing of an Anaerocolumna strain isolated from anoxic soil subjected to BSD treatment.</title>
        <authorList>
            <person name="Uek A."/>
            <person name="Tonouchi A."/>
        </authorList>
    </citation>
    <scope>NUCLEOTIDE SEQUENCE [LARGE SCALE GENOMIC DNA]</scope>
    <source>
        <strain evidence="3 4">CTTW</strain>
    </source>
</reference>
<feature type="compositionally biased region" description="Acidic residues" evidence="2">
    <location>
        <begin position="208"/>
        <end position="217"/>
    </location>
</feature>
<dbReference type="KEGG" id="acht:bsdcttw_33280"/>
<dbReference type="RefSeq" id="WP_185255977.1">
    <property type="nucleotide sequence ID" value="NZ_AP023368.1"/>
</dbReference>